<dbReference type="RefSeq" id="XP_711989.2">
    <property type="nucleotide sequence ID" value="XM_706896.2"/>
</dbReference>
<feature type="region of interest" description="Disordered" evidence="1">
    <location>
        <begin position="448"/>
        <end position="672"/>
    </location>
</feature>
<protein>
    <recommendedName>
        <fullName evidence="5">Protein bir1</fullName>
    </recommendedName>
</protein>
<name>A0A1D8PSZ1_CANAL</name>
<feature type="compositionally biased region" description="Acidic residues" evidence="1">
    <location>
        <begin position="991"/>
        <end position="1019"/>
    </location>
</feature>
<dbReference type="SUPFAM" id="SSF57924">
    <property type="entry name" value="Inhibitor of apoptosis (IAP) repeat"/>
    <property type="match status" value="2"/>
</dbReference>
<feature type="region of interest" description="Disordered" evidence="1">
    <location>
        <begin position="899"/>
        <end position="933"/>
    </location>
</feature>
<dbReference type="STRING" id="237561.A0A1D8PSZ1"/>
<feature type="compositionally biased region" description="Basic residues" evidence="1">
    <location>
        <begin position="697"/>
        <end position="710"/>
    </location>
</feature>
<dbReference type="EMBL" id="CP017630">
    <property type="protein sequence ID" value="AOW31239.1"/>
    <property type="molecule type" value="Genomic_DNA"/>
</dbReference>
<dbReference type="GO" id="GO:0006915">
    <property type="term" value="P:apoptotic process"/>
    <property type="evidence" value="ECO:0000315"/>
    <property type="project" value="CGD"/>
</dbReference>
<feature type="compositionally biased region" description="Basic and acidic residues" evidence="1">
    <location>
        <begin position="478"/>
        <end position="489"/>
    </location>
</feature>
<dbReference type="GO" id="GO:0051726">
    <property type="term" value="P:regulation of cell cycle"/>
    <property type="evidence" value="ECO:0000318"/>
    <property type="project" value="GO_Central"/>
</dbReference>
<dbReference type="GO" id="GO:0005634">
    <property type="term" value="C:nucleus"/>
    <property type="evidence" value="ECO:0000318"/>
    <property type="project" value="GO_Central"/>
</dbReference>
<feature type="compositionally biased region" description="Basic and acidic residues" evidence="1">
    <location>
        <begin position="507"/>
        <end position="520"/>
    </location>
</feature>
<evidence type="ECO:0008006" key="5">
    <source>
        <dbReference type="Google" id="ProtNLM"/>
    </source>
</evidence>
<dbReference type="InParanoid" id="A0A1D8PSZ1"/>
<feature type="region of interest" description="Disordered" evidence="1">
    <location>
        <begin position="1142"/>
        <end position="1176"/>
    </location>
</feature>
<dbReference type="PROSITE" id="PS50143">
    <property type="entry name" value="BIR_REPEAT_2"/>
    <property type="match status" value="2"/>
</dbReference>
<feature type="compositionally biased region" description="Polar residues" evidence="1">
    <location>
        <begin position="1022"/>
        <end position="1037"/>
    </location>
</feature>
<feature type="region of interest" description="Disordered" evidence="1">
    <location>
        <begin position="776"/>
        <end position="802"/>
    </location>
</feature>
<reference evidence="3 4" key="2">
    <citation type="journal article" date="2007" name="Genome Biol.">
        <title>Assembly of the Candida albicans genome into sixteen supercontigs aligned on the eight chromosomes.</title>
        <authorList>
            <person name="van het Hoog M."/>
            <person name="Rast T.J."/>
            <person name="Martchenko M."/>
            <person name="Grindle S."/>
            <person name="Dignard D."/>
            <person name="Hogues H."/>
            <person name="Cuomo C."/>
            <person name="Berriman M."/>
            <person name="Scherer S."/>
            <person name="Magee B.B."/>
            <person name="Whiteway M."/>
            <person name="Chibana H."/>
            <person name="Nantel A."/>
            <person name="Magee P.T."/>
        </authorList>
    </citation>
    <scope>GENOME REANNOTATION</scope>
    <source>
        <strain evidence="4">SC5314 / ATCC MYA-2876</strain>
    </source>
</reference>
<feature type="compositionally biased region" description="Basic and acidic residues" evidence="1">
    <location>
        <begin position="546"/>
        <end position="560"/>
    </location>
</feature>
<feature type="compositionally biased region" description="Polar residues" evidence="1">
    <location>
        <begin position="451"/>
        <end position="477"/>
    </location>
</feature>
<dbReference type="eggNOG" id="KOG1101">
    <property type="taxonomic scope" value="Eukaryota"/>
</dbReference>
<dbReference type="AlphaFoldDB" id="A0A1D8PSZ1"/>
<feature type="region of interest" description="Disordered" evidence="1">
    <location>
        <begin position="685"/>
        <end position="735"/>
    </location>
</feature>
<dbReference type="PANTHER" id="PTHR10044:SF139">
    <property type="entry name" value="DEATH-ASSOCIATED INHIBITOR OF APOPTOSIS 2"/>
    <property type="match status" value="1"/>
</dbReference>
<proteinExistence type="predicted"/>
<feature type="compositionally biased region" description="Basic and acidic residues" evidence="1">
    <location>
        <begin position="952"/>
        <end position="971"/>
    </location>
</feature>
<dbReference type="Gene3D" id="1.10.1170.10">
    <property type="entry name" value="Inhibitor Of Apoptosis Protein (2mihbC-IAP-1), Chain A"/>
    <property type="match status" value="2"/>
</dbReference>
<feature type="compositionally biased region" description="Low complexity" evidence="1">
    <location>
        <begin position="922"/>
        <end position="933"/>
    </location>
</feature>
<dbReference type="FunCoup" id="A0A1D8PSZ1">
    <property type="interactions" value="70"/>
</dbReference>
<dbReference type="KEGG" id="cal:CAALFM_CR05100WA"/>
<keyword evidence="4" id="KW-1185">Reference proteome</keyword>
<feature type="compositionally biased region" description="Polar residues" evidence="1">
    <location>
        <begin position="909"/>
        <end position="919"/>
    </location>
</feature>
<dbReference type="InterPro" id="IPR050784">
    <property type="entry name" value="IAP"/>
</dbReference>
<feature type="compositionally biased region" description="Acidic residues" evidence="1">
    <location>
        <begin position="1154"/>
        <end position="1167"/>
    </location>
</feature>
<feature type="compositionally biased region" description="Basic and acidic residues" evidence="1">
    <location>
        <begin position="636"/>
        <end position="646"/>
    </location>
</feature>
<dbReference type="VEuPathDB" id="FungiDB:CR_05100W_A"/>
<feature type="region of interest" description="Disordered" evidence="1">
    <location>
        <begin position="952"/>
        <end position="1091"/>
    </location>
</feature>
<feature type="compositionally biased region" description="Basic and acidic residues" evidence="1">
    <location>
        <begin position="1081"/>
        <end position="1091"/>
    </location>
</feature>
<feature type="region of interest" description="Disordered" evidence="1">
    <location>
        <begin position="858"/>
        <end position="885"/>
    </location>
</feature>
<evidence type="ECO:0000313" key="3">
    <source>
        <dbReference type="EMBL" id="AOW31239.1"/>
    </source>
</evidence>
<feature type="compositionally biased region" description="Basic and acidic residues" evidence="1">
    <location>
        <begin position="685"/>
        <end position="696"/>
    </location>
</feature>
<reference evidence="3 4" key="3">
    <citation type="journal article" date="2013" name="Genome Biol.">
        <title>Assembly of a phased diploid Candida albicans genome facilitates allele-specific measurements and provides a simple model for repeat and indel structure.</title>
        <authorList>
            <person name="Muzzey D."/>
            <person name="Schwartz K."/>
            <person name="Weissman J.S."/>
            <person name="Sherlock G."/>
        </authorList>
    </citation>
    <scope>NUCLEOTIDE SEQUENCE [LARGE SCALE GENOMIC DNA]</scope>
    <source>
        <strain evidence="4">SC5314 / ATCC MYA-2876</strain>
    </source>
</reference>
<evidence type="ECO:0000313" key="2">
    <source>
        <dbReference type="CGD" id="CAL0000178244"/>
    </source>
</evidence>
<feature type="compositionally biased region" description="Acidic residues" evidence="1">
    <location>
        <begin position="561"/>
        <end position="572"/>
    </location>
</feature>
<dbReference type="SMART" id="SM00238">
    <property type="entry name" value="BIR"/>
    <property type="match status" value="2"/>
</dbReference>
<gene>
    <name evidence="2" type="primary">BIR1</name>
    <name evidence="3" type="ordered locus">CAALFM_CR05100WA</name>
    <name evidence="2" type="ordered locus">orf19.8257</name>
</gene>
<reference evidence="3 4" key="1">
    <citation type="journal article" date="2004" name="Proc. Natl. Acad. Sci. U.S.A.">
        <title>The diploid genome sequence of Candida albicans.</title>
        <authorList>
            <person name="Jones T."/>
            <person name="Federspiel N.A."/>
            <person name="Chibana H."/>
            <person name="Dungan J."/>
            <person name="Kalman S."/>
            <person name="Magee B.B."/>
            <person name="Newport G."/>
            <person name="Thorstenson Y.R."/>
            <person name="Agabian N."/>
            <person name="Magee P.T."/>
            <person name="Davis R.W."/>
            <person name="Scherer S."/>
        </authorList>
    </citation>
    <scope>NUCLEOTIDE SEQUENCE [LARGE SCALE GENOMIC DNA]</scope>
    <source>
        <strain evidence="4">SC5314 / ATCC MYA-2876</strain>
    </source>
</reference>
<dbReference type="Proteomes" id="UP000000559">
    <property type="component" value="Chromosome R"/>
</dbReference>
<dbReference type="GeneID" id="3646403"/>
<feature type="compositionally biased region" description="Basic and acidic residues" evidence="1">
    <location>
        <begin position="711"/>
        <end position="732"/>
    </location>
</feature>
<accession>A0A1D8PSZ1</accession>
<feature type="compositionally biased region" description="Basic and acidic residues" evidence="1">
    <location>
        <begin position="787"/>
        <end position="797"/>
    </location>
</feature>
<evidence type="ECO:0000256" key="1">
    <source>
        <dbReference type="SAM" id="MobiDB-lite"/>
    </source>
</evidence>
<dbReference type="Pfam" id="PF00653">
    <property type="entry name" value="BIR"/>
    <property type="match status" value="2"/>
</dbReference>
<dbReference type="InterPro" id="IPR001370">
    <property type="entry name" value="BIR_rpt"/>
</dbReference>
<organism evidence="3 4">
    <name type="scientific">Candida albicans (strain SC5314 / ATCC MYA-2876)</name>
    <name type="common">Yeast</name>
    <dbReference type="NCBI Taxonomy" id="237561"/>
    <lineage>
        <taxon>Eukaryota</taxon>
        <taxon>Fungi</taxon>
        <taxon>Dikarya</taxon>
        <taxon>Ascomycota</taxon>
        <taxon>Saccharomycotina</taxon>
        <taxon>Pichiomycetes</taxon>
        <taxon>Debaryomycetaceae</taxon>
        <taxon>Candida/Lodderomyces clade</taxon>
        <taxon>Candida</taxon>
    </lineage>
</organism>
<feature type="compositionally biased region" description="Basic and acidic residues" evidence="1">
    <location>
        <begin position="980"/>
        <end position="990"/>
    </location>
</feature>
<sequence>MANINHEMIYRDHRLKTFEDPIKIGNKSLAWDEFSDVENFDRLIDSGFYYNPTPRSKTRITCAYCGNSEIIKSNKDVENINTKHLRRNSSCPMSLIANIDDIITSFNQNRDELKNFWTDHEKFNDPFQSKTIEFRKQFYVNYPLDKIDSIPNSNSLSHAGFIYSPRSIEDDRVRCMYCQCALDYWEEDDDPIQEHIRNESTYCYFLDLYNNEQDGDKDSLELENPITKSINDIDHEEGNIDNKIDNNNDYNNNDNDDDEEIIELASFHASENDNDNKTKDDVISISDDSTTSLPQEITNKHKHDTSVNKMNDSFSTPVKDISQDLSIIEQDERPTYRRSKRIKRLYGEKDRNVDYWDKLPDEDLLQEFIEVSQKSSQHNNSKRKSSIINKNLIENSLLYNESTDDNGIDDIGDIKIHNDSDIEEVIDNDEIPMDEIEIEMEDVYVEENKSNDLSQQKQQAKDTTANGKGEYQLQSDNVSDKDKSTEPRSQKQLSFANGDDNEDKDLDIEKGEQAKVDLSKDINGFSPVIQEDSDSNSDSNSNSDGTDNKNREDVNSNSEKEEFDLEDSDDESEYHSDENSESYADSSDESFKISGNFDDTTQELENPKTKQRKSTSKTPAKETETSKQNNSKAKVKGKDISKSEPKKPKRVVISKKEKSTTPLENLFDNTDDNLEYDEKHIEKIENEPSTHLLEPKKLKKKNTISKKTKSKTSEQKQIETKQLEPTKRKFEEPNTSPIRFLDSLKNLQRKRKKLFKPNILDMSFETAEVLSSPNKFLSSKNETGVNVKDDSSPEKTHKQNNVTIEEKVVDEKVKIDKEDTPTGTKINSLSKTKNLKNSNTVIDLNDNDMVVDPDEELVPGITKSSGLPNSNVPTTDANNSTKEESSILKDLDSFVSFEKSPKPKIAEIQATSTSNNSRISFVVESESSDNDSYSNYIQDIKQIDDEISKVMLEDSESHSLTKVDTNEKEESIMNDSNYEDSEKKSIKEQDPDGMDIDASDLLVEEEEEAEEELIIDSTEELQSNQKASPIRNSSEMTAGNDRSLEEITGPNDSPPKVKNTDTYYSPDNTKELPSKSLTKASESDITKNQEITKEFKETKVESSAITKKHSLEIDEKHYPDVLGIGGLATSPLGMNSSLTEIHRLNNNNNSSNENDNDNGGVEEEEEEEKKKLQPSLKWQSRSMSQFIEQTKFLESSANELKDLACSEYDLHDDVTGDLTKFIAEMPEEEEEMTIKQWIEHCAANCKDIVTQSCTEINDFILEEYDRAIKMIEEMPTED</sequence>
<dbReference type="OrthoDB" id="2196114at2759"/>
<dbReference type="PANTHER" id="PTHR10044">
    <property type="entry name" value="INHIBITOR OF APOPTOSIS"/>
    <property type="match status" value="1"/>
</dbReference>
<dbReference type="GO" id="GO:0005737">
    <property type="term" value="C:cytoplasm"/>
    <property type="evidence" value="ECO:0000318"/>
    <property type="project" value="GO_Central"/>
</dbReference>
<evidence type="ECO:0000313" key="4">
    <source>
        <dbReference type="Proteomes" id="UP000000559"/>
    </source>
</evidence>
<feature type="compositionally biased region" description="Polar residues" evidence="1">
    <location>
        <begin position="862"/>
        <end position="880"/>
    </location>
</feature>
<dbReference type="CGD" id="CAL0000178244">
    <property type="gene designation" value="BIR1"/>
</dbReference>
<dbReference type="CDD" id="cd00022">
    <property type="entry name" value="BIR"/>
    <property type="match status" value="1"/>
</dbReference>